<dbReference type="EMBL" id="JBCGDP010000007">
    <property type="protein sequence ID" value="MEM0576605.1"/>
    <property type="molecule type" value="Genomic_DNA"/>
</dbReference>
<dbReference type="InterPro" id="IPR012944">
    <property type="entry name" value="SusD_RagB_dom"/>
</dbReference>
<name>A0ABU9NMT2_9FLAO</name>
<protein>
    <submittedName>
        <fullName evidence="8">RagB/SusD family nutrient uptake outer membrane protein</fullName>
    </submittedName>
</protein>
<evidence type="ECO:0000256" key="1">
    <source>
        <dbReference type="ARBA" id="ARBA00004442"/>
    </source>
</evidence>
<organism evidence="8 9">
    <name type="scientific">Flavobacterium polysaccharolyticum</name>
    <dbReference type="NCBI Taxonomy" id="3133148"/>
    <lineage>
        <taxon>Bacteria</taxon>
        <taxon>Pseudomonadati</taxon>
        <taxon>Bacteroidota</taxon>
        <taxon>Flavobacteriia</taxon>
        <taxon>Flavobacteriales</taxon>
        <taxon>Flavobacteriaceae</taxon>
        <taxon>Flavobacterium</taxon>
    </lineage>
</organism>
<feature type="domain" description="RagB/SusD" evidence="6">
    <location>
        <begin position="267"/>
        <end position="520"/>
    </location>
</feature>
<evidence type="ECO:0000259" key="6">
    <source>
        <dbReference type="Pfam" id="PF07980"/>
    </source>
</evidence>
<reference evidence="8 9" key="1">
    <citation type="submission" date="2024-03" db="EMBL/GenBank/DDBJ databases">
        <title>Two novel species of the genus Flavobacterium exhibiting potentially degradation of complex polysaccharides.</title>
        <authorList>
            <person name="Lian X."/>
        </authorList>
    </citation>
    <scope>NUCLEOTIDE SEQUENCE [LARGE SCALE GENOMIC DNA]</scope>
    <source>
        <strain evidence="8 9">N6</strain>
    </source>
</reference>
<comment type="subcellular location">
    <subcellularLocation>
        <location evidence="1">Cell outer membrane</location>
    </subcellularLocation>
</comment>
<evidence type="ECO:0000256" key="4">
    <source>
        <dbReference type="ARBA" id="ARBA00023136"/>
    </source>
</evidence>
<dbReference type="Gene3D" id="1.25.40.390">
    <property type="match status" value="1"/>
</dbReference>
<dbReference type="Proteomes" id="UP001468798">
    <property type="component" value="Unassembled WGS sequence"/>
</dbReference>
<evidence type="ECO:0000256" key="5">
    <source>
        <dbReference type="ARBA" id="ARBA00023237"/>
    </source>
</evidence>
<sequence>MKYKIYNYLTVFFTLSVVMTSCVDNEDLLQVDPNVETSGSFWKTDQDAIEGVNAAYSSLLTDGTYMRSTPLLLDLKGDDTRSNSPWDAMYNVGRFNSNVSNPAIYGWAYETYYQGIYRANQVLKNVPNIDMADKGLKDRVLGQAYFLRGLYLFHAVNLFKNVPVPTDIATFYPQKTQADGWAQVIADFKQAADLLPVTYNNVTGLDAGEKGRATKGAALGYLGKVYLFTKDFNNAKTAFKQVIDLGVYALVSNYRDNFTTTNENNSESLFEVQFSREAGGVDLGWGGAPASGWGKTSARAITYGPRAFGWTDVQPTWALYNDYQIEKTTSGAVDPRLDATMFYNKPGGMQLYGQDFASFYSKSPADLNDLFCRKYQNSDGQFANEYDWRSGINERLLRYADVLLMYAECLNETGDTPGAYTYIQMVRSRVGLPNLATTKPGMTQAQMRDQIAHERFLEFPLEGHRFDDIRRWGWLQDPAKLAWLKSRDAEFNTYTSGREYFPIPQLEMDNNPGTIQNDGY</sequence>
<feature type="domain" description="SusD-like N-terminal" evidence="7">
    <location>
        <begin position="83"/>
        <end position="227"/>
    </location>
</feature>
<dbReference type="CDD" id="cd08977">
    <property type="entry name" value="SusD"/>
    <property type="match status" value="1"/>
</dbReference>
<evidence type="ECO:0000313" key="8">
    <source>
        <dbReference type="EMBL" id="MEM0576605.1"/>
    </source>
</evidence>
<gene>
    <name evidence="8" type="ORF">WFZ86_08850</name>
</gene>
<comment type="similarity">
    <text evidence="2">Belongs to the SusD family.</text>
</comment>
<evidence type="ECO:0000259" key="7">
    <source>
        <dbReference type="Pfam" id="PF14322"/>
    </source>
</evidence>
<dbReference type="SUPFAM" id="SSF48452">
    <property type="entry name" value="TPR-like"/>
    <property type="match status" value="1"/>
</dbReference>
<accession>A0ABU9NMT2</accession>
<dbReference type="Pfam" id="PF14322">
    <property type="entry name" value="SusD-like_3"/>
    <property type="match status" value="1"/>
</dbReference>
<dbReference type="InterPro" id="IPR033985">
    <property type="entry name" value="SusD-like_N"/>
</dbReference>
<dbReference type="RefSeq" id="WP_342691603.1">
    <property type="nucleotide sequence ID" value="NZ_JBCGDP010000007.1"/>
</dbReference>
<keyword evidence="3" id="KW-0732">Signal</keyword>
<dbReference type="PROSITE" id="PS51257">
    <property type="entry name" value="PROKAR_LIPOPROTEIN"/>
    <property type="match status" value="1"/>
</dbReference>
<comment type="caution">
    <text evidence="8">The sequence shown here is derived from an EMBL/GenBank/DDBJ whole genome shotgun (WGS) entry which is preliminary data.</text>
</comment>
<dbReference type="InterPro" id="IPR011990">
    <property type="entry name" value="TPR-like_helical_dom_sf"/>
</dbReference>
<evidence type="ECO:0000256" key="3">
    <source>
        <dbReference type="ARBA" id="ARBA00022729"/>
    </source>
</evidence>
<evidence type="ECO:0000313" key="9">
    <source>
        <dbReference type="Proteomes" id="UP001468798"/>
    </source>
</evidence>
<keyword evidence="5" id="KW-0998">Cell outer membrane</keyword>
<keyword evidence="9" id="KW-1185">Reference proteome</keyword>
<dbReference type="Pfam" id="PF07980">
    <property type="entry name" value="SusD_RagB"/>
    <property type="match status" value="1"/>
</dbReference>
<keyword evidence="4" id="KW-0472">Membrane</keyword>
<evidence type="ECO:0000256" key="2">
    <source>
        <dbReference type="ARBA" id="ARBA00006275"/>
    </source>
</evidence>
<proteinExistence type="inferred from homology"/>